<organism evidence="4 5">
    <name type="scientific">Vallitalea pronyensis</name>
    <dbReference type="NCBI Taxonomy" id="1348613"/>
    <lineage>
        <taxon>Bacteria</taxon>
        <taxon>Bacillati</taxon>
        <taxon>Bacillota</taxon>
        <taxon>Clostridia</taxon>
        <taxon>Lachnospirales</taxon>
        <taxon>Vallitaleaceae</taxon>
        <taxon>Vallitalea</taxon>
    </lineage>
</organism>
<dbReference type="PANTHER" id="PTHR22550:SF5">
    <property type="entry name" value="LEUCINE ZIPPER PROTEIN 4"/>
    <property type="match status" value="1"/>
</dbReference>
<accession>A0A8J8MN44</accession>
<dbReference type="Pfam" id="PF03323">
    <property type="entry name" value="GerA"/>
    <property type="match status" value="1"/>
</dbReference>
<dbReference type="GO" id="GO:0009847">
    <property type="term" value="P:spore germination"/>
    <property type="evidence" value="ECO:0007669"/>
    <property type="project" value="InterPro"/>
</dbReference>
<dbReference type="PANTHER" id="PTHR22550">
    <property type="entry name" value="SPORE GERMINATION PROTEIN"/>
    <property type="match status" value="1"/>
</dbReference>
<evidence type="ECO:0000313" key="5">
    <source>
        <dbReference type="Proteomes" id="UP000683246"/>
    </source>
</evidence>
<keyword evidence="3" id="KW-0812">Transmembrane</keyword>
<name>A0A8J8MN44_9FIRM</name>
<feature type="transmembrane region" description="Helical" evidence="3">
    <location>
        <begin position="276"/>
        <end position="298"/>
    </location>
</feature>
<dbReference type="GO" id="GO:0016020">
    <property type="term" value="C:membrane"/>
    <property type="evidence" value="ECO:0007669"/>
    <property type="project" value="InterPro"/>
</dbReference>
<dbReference type="EMBL" id="CP058649">
    <property type="protein sequence ID" value="QUI24586.1"/>
    <property type="molecule type" value="Genomic_DNA"/>
</dbReference>
<keyword evidence="2 3" id="KW-0472">Membrane</keyword>
<dbReference type="RefSeq" id="WP_212695278.1">
    <property type="nucleotide sequence ID" value="NZ_CP058649.1"/>
</dbReference>
<keyword evidence="5" id="KW-1185">Reference proteome</keyword>
<dbReference type="AlphaFoldDB" id="A0A8J8MN44"/>
<dbReference type="PIRSF" id="PIRSF005690">
    <property type="entry name" value="GerBA"/>
    <property type="match status" value="1"/>
</dbReference>
<feature type="transmembrane region" description="Helical" evidence="3">
    <location>
        <begin position="399"/>
        <end position="425"/>
    </location>
</feature>
<evidence type="ECO:0000256" key="3">
    <source>
        <dbReference type="SAM" id="Phobius"/>
    </source>
</evidence>
<evidence type="ECO:0000256" key="2">
    <source>
        <dbReference type="ARBA" id="ARBA00023136"/>
    </source>
</evidence>
<protein>
    <submittedName>
        <fullName evidence="4">Spore germination protein</fullName>
    </submittedName>
</protein>
<feature type="transmembrane region" description="Helical" evidence="3">
    <location>
        <begin position="318"/>
        <end position="336"/>
    </location>
</feature>
<comment type="similarity">
    <text evidence="1">Belongs to the GerABKA family.</text>
</comment>
<dbReference type="Proteomes" id="UP000683246">
    <property type="component" value="Chromosome"/>
</dbReference>
<keyword evidence="3" id="KW-1133">Transmembrane helix</keyword>
<sequence>MKIKQLFKHDDLLQSRTFEAKNDPLRFCLMYMNAMIDMENVTLNIVKQLMLTDYARSLKGEELLNYIATKVLTVCDHSITSDVQEIVQKINYGFTLLLVDTCDKVIIMDTQGYDRRSTTEPDSERVTKGPKEGFTESLIINTSYIRRRIRNSDLKFEMMHIGKITQTMVCISYMSGAVNHQILKEVKKRLQDIEVDIILETEYVREYIQDRTYTFFNTIGSTERPDVAASKLLEGKILVIIDGSPRVLSIPHLFIEQFEVNEDYYSHFWFATLNRLIRMICFLLSTSIPAMYIAFFTYHQQLLPSHLLVSVLASREGVPFPSFIELGIMLLTFEILREAGNRLPLSIGQTISIVGALVLGEAAVTARIISAPIVIITAITGITSLALPKALEAVIIIRFYLLVLATIFGLYGYIFGVMSVTMHLMNIKSFGVDFMTFYVNLDKMNIEDTQLRMPWWNINNSYKNLIDYRVNRLRKKRLKQR</sequence>
<dbReference type="InterPro" id="IPR050768">
    <property type="entry name" value="UPF0353/GerABKA_families"/>
</dbReference>
<reference evidence="4" key="1">
    <citation type="submission" date="2020-07" db="EMBL/GenBank/DDBJ databases">
        <title>Vallitalea pronyensis genome.</title>
        <authorList>
            <person name="Postec A."/>
        </authorList>
    </citation>
    <scope>NUCLEOTIDE SEQUENCE</scope>
    <source>
        <strain evidence="4">FatNI3</strain>
    </source>
</reference>
<evidence type="ECO:0000313" key="4">
    <source>
        <dbReference type="EMBL" id="QUI24586.1"/>
    </source>
</evidence>
<proteinExistence type="inferred from homology"/>
<dbReference type="KEGG" id="vpy:HZI73_20770"/>
<dbReference type="InterPro" id="IPR004995">
    <property type="entry name" value="Spore_Ger"/>
</dbReference>
<evidence type="ECO:0000256" key="1">
    <source>
        <dbReference type="ARBA" id="ARBA00005278"/>
    </source>
</evidence>
<feature type="transmembrane region" description="Helical" evidence="3">
    <location>
        <begin position="368"/>
        <end position="387"/>
    </location>
</feature>
<gene>
    <name evidence="4" type="ORF">HZI73_20770</name>
</gene>